<dbReference type="PATRIC" id="fig|595434.4.peg.3034"/>
<accession>A0A0J1EHC5</accession>
<dbReference type="Gene3D" id="3.30.460.40">
    <property type="match status" value="1"/>
</dbReference>
<protein>
    <submittedName>
        <fullName evidence="1">Uncharacterized protein</fullName>
    </submittedName>
</protein>
<proteinExistence type="predicted"/>
<evidence type="ECO:0000313" key="1">
    <source>
        <dbReference type="EMBL" id="KLU04914.1"/>
    </source>
</evidence>
<dbReference type="Proteomes" id="UP000036367">
    <property type="component" value="Unassembled WGS sequence"/>
</dbReference>
<dbReference type="AlphaFoldDB" id="A0A0J1EHC5"/>
<name>A0A0J1EHC5_RHOIS</name>
<dbReference type="STRING" id="595434.RISK_003182"/>
<organism evidence="1 2">
    <name type="scientific">Rhodopirellula islandica</name>
    <dbReference type="NCBI Taxonomy" id="595434"/>
    <lineage>
        <taxon>Bacteria</taxon>
        <taxon>Pseudomonadati</taxon>
        <taxon>Planctomycetota</taxon>
        <taxon>Planctomycetia</taxon>
        <taxon>Pirellulales</taxon>
        <taxon>Pirellulaceae</taxon>
        <taxon>Rhodopirellula</taxon>
    </lineage>
</organism>
<evidence type="ECO:0000313" key="2">
    <source>
        <dbReference type="Proteomes" id="UP000036367"/>
    </source>
</evidence>
<sequence>MTVSDGNEAVAKVVTALNESNISYMLVGSYSSNVYGVPRATGDADPLMFCNASEMSCSDDFKFFCDRQ</sequence>
<dbReference type="InterPro" id="IPR043519">
    <property type="entry name" value="NT_sf"/>
</dbReference>
<comment type="caution">
    <text evidence="1">The sequence shown here is derived from an EMBL/GenBank/DDBJ whole genome shotgun (WGS) entry which is preliminary data.</text>
</comment>
<dbReference type="SUPFAM" id="SSF81301">
    <property type="entry name" value="Nucleotidyltransferase"/>
    <property type="match status" value="1"/>
</dbReference>
<reference evidence="1" key="1">
    <citation type="submission" date="2015-05" db="EMBL/GenBank/DDBJ databases">
        <title>Permanent draft genome of Rhodopirellula islandicus K833.</title>
        <authorList>
            <person name="Kizina J."/>
            <person name="Richter M."/>
            <person name="Glockner F.O."/>
            <person name="Harder J."/>
        </authorList>
    </citation>
    <scope>NUCLEOTIDE SEQUENCE [LARGE SCALE GENOMIC DNA]</scope>
    <source>
        <strain evidence="1">K833</strain>
    </source>
</reference>
<keyword evidence="2" id="KW-1185">Reference proteome</keyword>
<dbReference type="EMBL" id="LECT01000025">
    <property type="protein sequence ID" value="KLU04914.1"/>
    <property type="molecule type" value="Genomic_DNA"/>
</dbReference>
<gene>
    <name evidence="1" type="ORF">RISK_003182</name>
</gene>